<dbReference type="STRING" id="1802214.A2908_03195"/>
<evidence type="ECO:0000313" key="2">
    <source>
        <dbReference type="Proteomes" id="UP000176774"/>
    </source>
</evidence>
<evidence type="ECO:0000313" key="1">
    <source>
        <dbReference type="EMBL" id="OGZ72417.1"/>
    </source>
</evidence>
<organism evidence="1 2">
    <name type="scientific">Candidatus Staskawiczbacteria bacterium RIFCSPLOWO2_01_FULL_38_12b</name>
    <dbReference type="NCBI Taxonomy" id="1802214"/>
    <lineage>
        <taxon>Bacteria</taxon>
        <taxon>Candidatus Staskawicziibacteriota</taxon>
    </lineage>
</organism>
<sequence>MLANMVAVIILASASIPQTISAELKNSETTIVPATLVKNGHLTICKLDKSSYEIVKTIKMIITAYSSTPDQTDDTPFITASNKRVADGIIANNMLPFGTKVRIPELYGDKIFTVEDRMHSRMGKYRADIWFAEYQQAKNFGAKHGIQVEVVEI</sequence>
<proteinExistence type="predicted"/>
<accession>A0A1G2ICT9</accession>
<gene>
    <name evidence="1" type="ORF">A2908_03195</name>
</gene>
<dbReference type="EMBL" id="MHPA01000027">
    <property type="protein sequence ID" value="OGZ72417.1"/>
    <property type="molecule type" value="Genomic_DNA"/>
</dbReference>
<evidence type="ECO:0008006" key="3">
    <source>
        <dbReference type="Google" id="ProtNLM"/>
    </source>
</evidence>
<name>A0A1G2ICT9_9BACT</name>
<dbReference type="CDD" id="cd22784">
    <property type="entry name" value="DPBB_MltA_YuiC-like"/>
    <property type="match status" value="1"/>
</dbReference>
<dbReference type="Proteomes" id="UP000176774">
    <property type="component" value="Unassembled WGS sequence"/>
</dbReference>
<reference evidence="1 2" key="1">
    <citation type="journal article" date="2016" name="Nat. Commun.">
        <title>Thousands of microbial genomes shed light on interconnected biogeochemical processes in an aquifer system.</title>
        <authorList>
            <person name="Anantharaman K."/>
            <person name="Brown C.T."/>
            <person name="Hug L.A."/>
            <person name="Sharon I."/>
            <person name="Castelle C.J."/>
            <person name="Probst A.J."/>
            <person name="Thomas B.C."/>
            <person name="Singh A."/>
            <person name="Wilkins M.J."/>
            <person name="Karaoz U."/>
            <person name="Brodie E.L."/>
            <person name="Williams K.H."/>
            <person name="Hubbard S.S."/>
            <person name="Banfield J.F."/>
        </authorList>
    </citation>
    <scope>NUCLEOTIDE SEQUENCE [LARGE SCALE GENOMIC DNA]</scope>
</reference>
<protein>
    <recommendedName>
        <fullName evidence="3">3D domain-containing protein</fullName>
    </recommendedName>
</protein>
<dbReference type="AlphaFoldDB" id="A0A1G2ICT9"/>
<comment type="caution">
    <text evidence="1">The sequence shown here is derived from an EMBL/GenBank/DDBJ whole genome shotgun (WGS) entry which is preliminary data.</text>
</comment>